<name>A0A0P1ARA4_PLAHL</name>
<organism evidence="1 2">
    <name type="scientific">Plasmopara halstedii</name>
    <name type="common">Downy mildew of sunflower</name>
    <dbReference type="NCBI Taxonomy" id="4781"/>
    <lineage>
        <taxon>Eukaryota</taxon>
        <taxon>Sar</taxon>
        <taxon>Stramenopiles</taxon>
        <taxon>Oomycota</taxon>
        <taxon>Peronosporomycetes</taxon>
        <taxon>Peronosporales</taxon>
        <taxon>Peronosporaceae</taxon>
        <taxon>Plasmopara</taxon>
    </lineage>
</organism>
<evidence type="ECO:0000313" key="2">
    <source>
        <dbReference type="Proteomes" id="UP000054928"/>
    </source>
</evidence>
<dbReference type="RefSeq" id="XP_024580485.1">
    <property type="nucleotide sequence ID" value="XM_024730183.1"/>
</dbReference>
<dbReference type="GeneID" id="36409436"/>
<evidence type="ECO:0000313" key="1">
    <source>
        <dbReference type="EMBL" id="CEG44116.1"/>
    </source>
</evidence>
<keyword evidence="2" id="KW-1185">Reference proteome</keyword>
<dbReference type="Proteomes" id="UP000054928">
    <property type="component" value="Unassembled WGS sequence"/>
</dbReference>
<reference evidence="2" key="1">
    <citation type="submission" date="2014-09" db="EMBL/GenBank/DDBJ databases">
        <authorList>
            <person name="Sharma Rahul"/>
            <person name="Thines Marco"/>
        </authorList>
    </citation>
    <scope>NUCLEOTIDE SEQUENCE [LARGE SCALE GENOMIC DNA]</scope>
</reference>
<protein>
    <submittedName>
        <fullName evidence="1">Uncharacterized protein</fullName>
    </submittedName>
</protein>
<dbReference type="AlphaFoldDB" id="A0A0P1ARA4"/>
<accession>A0A0P1ARA4</accession>
<proteinExistence type="predicted"/>
<sequence>MINVIGKFRFDTHGRLRYTLAENRPASIDAFNYAHPLSLISQLGTGSYSATHFPPAGKD</sequence>
<dbReference type="EMBL" id="CCYD01000810">
    <property type="protein sequence ID" value="CEG44116.1"/>
    <property type="molecule type" value="Genomic_DNA"/>
</dbReference>